<dbReference type="PANTHER" id="PTHR44757:SF2">
    <property type="entry name" value="BIOFILM ARCHITECTURE MAINTENANCE PROTEIN MBAA"/>
    <property type="match status" value="1"/>
</dbReference>
<dbReference type="InterPro" id="IPR043128">
    <property type="entry name" value="Rev_trsase/Diguanyl_cyclase"/>
</dbReference>
<evidence type="ECO:0000313" key="5">
    <source>
        <dbReference type="Proteomes" id="UP000186143"/>
    </source>
</evidence>
<dbReference type="Pfam" id="PF00563">
    <property type="entry name" value="EAL"/>
    <property type="match status" value="1"/>
</dbReference>
<dbReference type="InterPro" id="IPR035919">
    <property type="entry name" value="EAL_sf"/>
</dbReference>
<evidence type="ECO:0000256" key="1">
    <source>
        <dbReference type="SAM" id="Phobius"/>
    </source>
</evidence>
<dbReference type="SMART" id="SM00267">
    <property type="entry name" value="GGDEF"/>
    <property type="match status" value="1"/>
</dbReference>
<dbReference type="AlphaFoldDB" id="A0A1Q9AI31"/>
<feature type="domain" description="GGDEF" evidence="3">
    <location>
        <begin position="231"/>
        <end position="363"/>
    </location>
</feature>
<dbReference type="EMBL" id="MKIO01000031">
    <property type="protein sequence ID" value="OLP54810.1"/>
    <property type="molecule type" value="Genomic_DNA"/>
</dbReference>
<evidence type="ECO:0000259" key="2">
    <source>
        <dbReference type="PROSITE" id="PS50883"/>
    </source>
</evidence>
<dbReference type="OrthoDB" id="9814202at2"/>
<sequence>MITRASSELPGRFKRLRVVLVTITAALAVSAVLCSLLAVQYQERIMTASRYNDAFDLSQTAVELLRLQSAVQDFVISGDGKAIALRLDIFRSRVTTIEAREDLKDAERVAFLDGLRGLLAEIGDEFARDPRPEAALTILRLMSPLVPPSVRMAARAHSTGGDVVQDNQTHLKYIFASLCSVIVALVLFGAVLVTFVLNQNRLLDHFARLDGLTGLLNRLGFNEKVSQVKDEMIAVILVDVDHFKELNDTMGHEAGDMVLAELAVRLKASAPDATAIARLGGDEFALLYAGADAQARSCATAERILASLKESMVVDGRDVMIGATLGLCMGNDALTRAVMLNNADIALYRAKADGRGHFRVFTPSMRDELLRRKKLMNALRLAIVHDELFLLFQPIVDTTTGKTRGFEALLRWRHPELGTIPPSEFIDLAELSGQIVAIGAWVIDQACREAASWPSDLFISFNVSARQLTDNALIACVAKAAATHGIACERMVVEITESTLIDNDAAALSVLHELQAMGCSIALDDFGTGYASLSYLQRFPFDKLKIDQSFLRKLDGENCDDAKIVRAIGELGRQMALTIVSEGVETPEQLALVRSARCALAQGYLFDRPLSPKAARDRLRQEGATVLGIAFERPTTATGPGSRA</sequence>
<dbReference type="PANTHER" id="PTHR44757">
    <property type="entry name" value="DIGUANYLATE CYCLASE DGCP"/>
    <property type="match status" value="1"/>
</dbReference>
<dbReference type="Pfam" id="PF00990">
    <property type="entry name" value="GGDEF"/>
    <property type="match status" value="1"/>
</dbReference>
<feature type="transmembrane region" description="Helical" evidence="1">
    <location>
        <begin position="173"/>
        <end position="197"/>
    </location>
</feature>
<reference evidence="4 5" key="1">
    <citation type="submission" date="2016-09" db="EMBL/GenBank/DDBJ databases">
        <title>Rhizobium sp. nov., a novel species isolated from the rice rhizosphere.</title>
        <authorList>
            <person name="Zhao J."/>
            <person name="Zhang X."/>
        </authorList>
    </citation>
    <scope>NUCLEOTIDE SEQUENCE [LARGE SCALE GENOMIC DNA]</scope>
    <source>
        <strain evidence="4 5">MH17</strain>
    </source>
</reference>
<dbReference type="InterPro" id="IPR029787">
    <property type="entry name" value="Nucleotide_cyclase"/>
</dbReference>
<proteinExistence type="predicted"/>
<evidence type="ECO:0000313" key="4">
    <source>
        <dbReference type="EMBL" id="OLP54810.1"/>
    </source>
</evidence>
<dbReference type="CDD" id="cd01949">
    <property type="entry name" value="GGDEF"/>
    <property type="match status" value="1"/>
</dbReference>
<keyword evidence="1" id="KW-0812">Transmembrane</keyword>
<comment type="caution">
    <text evidence="4">The sequence shown here is derived from an EMBL/GenBank/DDBJ whole genome shotgun (WGS) entry which is preliminary data.</text>
</comment>
<dbReference type="STRING" id="1672749.BJF92_13455"/>
<name>A0A1Q9AI31_9HYPH</name>
<dbReference type="SUPFAM" id="SSF141868">
    <property type="entry name" value="EAL domain-like"/>
    <property type="match status" value="1"/>
</dbReference>
<dbReference type="CDD" id="cd01948">
    <property type="entry name" value="EAL"/>
    <property type="match status" value="1"/>
</dbReference>
<organism evidence="4 5">
    <name type="scientific">Xaviernesmea rhizosphaerae</name>
    <dbReference type="NCBI Taxonomy" id="1672749"/>
    <lineage>
        <taxon>Bacteria</taxon>
        <taxon>Pseudomonadati</taxon>
        <taxon>Pseudomonadota</taxon>
        <taxon>Alphaproteobacteria</taxon>
        <taxon>Hyphomicrobiales</taxon>
        <taxon>Rhizobiaceae</taxon>
        <taxon>Rhizobium/Agrobacterium group</taxon>
        <taxon>Xaviernesmea</taxon>
    </lineage>
</organism>
<feature type="transmembrane region" description="Helical" evidence="1">
    <location>
        <begin position="18"/>
        <end position="39"/>
    </location>
</feature>
<dbReference type="Gene3D" id="3.30.70.270">
    <property type="match status" value="1"/>
</dbReference>
<keyword evidence="1" id="KW-1133">Transmembrane helix</keyword>
<dbReference type="RefSeq" id="WP_075635370.1">
    <property type="nucleotide sequence ID" value="NZ_MKIO01000031.1"/>
</dbReference>
<protein>
    <submittedName>
        <fullName evidence="4">Uncharacterized protein</fullName>
    </submittedName>
</protein>
<dbReference type="PROSITE" id="PS50883">
    <property type="entry name" value="EAL"/>
    <property type="match status" value="1"/>
</dbReference>
<dbReference type="Gene3D" id="3.20.20.450">
    <property type="entry name" value="EAL domain"/>
    <property type="match status" value="1"/>
</dbReference>
<dbReference type="InterPro" id="IPR052155">
    <property type="entry name" value="Biofilm_reg_signaling"/>
</dbReference>
<dbReference type="Proteomes" id="UP000186143">
    <property type="component" value="Unassembled WGS sequence"/>
</dbReference>
<dbReference type="SMART" id="SM00052">
    <property type="entry name" value="EAL"/>
    <property type="match status" value="1"/>
</dbReference>
<keyword evidence="1" id="KW-0472">Membrane</keyword>
<gene>
    <name evidence="4" type="ORF">BJF92_13455</name>
</gene>
<feature type="domain" description="EAL" evidence="2">
    <location>
        <begin position="372"/>
        <end position="623"/>
    </location>
</feature>
<dbReference type="SUPFAM" id="SSF55073">
    <property type="entry name" value="Nucleotide cyclase"/>
    <property type="match status" value="1"/>
</dbReference>
<evidence type="ECO:0000259" key="3">
    <source>
        <dbReference type="PROSITE" id="PS50887"/>
    </source>
</evidence>
<dbReference type="NCBIfam" id="TIGR00254">
    <property type="entry name" value="GGDEF"/>
    <property type="match status" value="1"/>
</dbReference>
<dbReference type="InterPro" id="IPR000160">
    <property type="entry name" value="GGDEF_dom"/>
</dbReference>
<dbReference type="PROSITE" id="PS50887">
    <property type="entry name" value="GGDEF"/>
    <property type="match status" value="1"/>
</dbReference>
<accession>A0A1Q9AI31</accession>
<dbReference type="InterPro" id="IPR001633">
    <property type="entry name" value="EAL_dom"/>
</dbReference>